<accession>A0ABX9MYC5</accession>
<sequence length="91" mass="10226">MVPNPDSLEPQVFGSFVRVLNDVDVALEPSNVAYIALHSIMRLVVRDASVWAETSDDRIFLIAGRYKNDFEANEARHSMLLVLTGENHNNL</sequence>
<name>A0ABX9MYC5_9BURK</name>
<dbReference type="EMBL" id="NQOU01000001">
    <property type="protein sequence ID" value="RII83842.1"/>
    <property type="molecule type" value="Genomic_DNA"/>
</dbReference>
<evidence type="ECO:0000313" key="2">
    <source>
        <dbReference type="Proteomes" id="UP000266483"/>
    </source>
</evidence>
<gene>
    <name evidence="1" type="ORF">CJO09_00955</name>
</gene>
<keyword evidence="2" id="KW-1185">Reference proteome</keyword>
<proteinExistence type="predicted"/>
<evidence type="ECO:0000313" key="1">
    <source>
        <dbReference type="EMBL" id="RII83842.1"/>
    </source>
</evidence>
<protein>
    <submittedName>
        <fullName evidence="1">Uncharacterized protein</fullName>
    </submittedName>
</protein>
<reference evidence="1 2" key="1">
    <citation type="submission" date="2017-08" db="EMBL/GenBank/DDBJ databases">
        <title>Pusillimonas indicus sp. nov., a member of the family Alcaligenaceae isolated from surface seawater.</title>
        <authorList>
            <person name="Li J."/>
        </authorList>
    </citation>
    <scope>NUCLEOTIDE SEQUENCE [LARGE SCALE GENOMIC DNA]</scope>
    <source>
        <strain evidence="1 2">17-4A</strain>
    </source>
</reference>
<dbReference type="Proteomes" id="UP000266483">
    <property type="component" value="Unassembled WGS sequence"/>
</dbReference>
<comment type="caution">
    <text evidence="1">The sequence shown here is derived from an EMBL/GenBank/DDBJ whole genome shotgun (WGS) entry which is preliminary data.</text>
</comment>
<organism evidence="1 2">
    <name type="scientific">Neopusillimonas maritima</name>
    <dbReference type="NCBI Taxonomy" id="2026239"/>
    <lineage>
        <taxon>Bacteria</taxon>
        <taxon>Pseudomonadati</taxon>
        <taxon>Pseudomonadota</taxon>
        <taxon>Betaproteobacteria</taxon>
        <taxon>Burkholderiales</taxon>
        <taxon>Alcaligenaceae</taxon>
        <taxon>Neopusillimonas</taxon>
    </lineage>
</organism>